<dbReference type="Gene3D" id="3.30.70.3490">
    <property type="match status" value="1"/>
</dbReference>
<evidence type="ECO:0000259" key="10">
    <source>
        <dbReference type="PROSITE" id="PS50003"/>
    </source>
</evidence>
<dbReference type="InterPro" id="IPR037239">
    <property type="entry name" value="OSBP_sf"/>
</dbReference>
<accession>A0A1Q3A7R8</accession>
<dbReference type="GO" id="GO:0097038">
    <property type="term" value="C:perinuclear endoplasmic reticulum"/>
    <property type="evidence" value="ECO:0007669"/>
    <property type="project" value="TreeGrafter"/>
</dbReference>
<dbReference type="Pfam" id="PF01237">
    <property type="entry name" value="Oxysterol_BP"/>
    <property type="match status" value="1"/>
</dbReference>
<dbReference type="Gene3D" id="1.25.40.20">
    <property type="entry name" value="Ankyrin repeat-containing domain"/>
    <property type="match status" value="2"/>
</dbReference>
<comment type="caution">
    <text evidence="11">The sequence shown here is derived from an EMBL/GenBank/DDBJ whole genome shotgun (WGS) entry which is preliminary data.</text>
</comment>
<dbReference type="GO" id="GO:0006897">
    <property type="term" value="P:endocytosis"/>
    <property type="evidence" value="ECO:0007669"/>
    <property type="project" value="TreeGrafter"/>
</dbReference>
<feature type="compositionally biased region" description="Basic and acidic residues" evidence="9">
    <location>
        <begin position="1094"/>
        <end position="1105"/>
    </location>
</feature>
<evidence type="ECO:0000256" key="4">
    <source>
        <dbReference type="ARBA" id="ARBA00022737"/>
    </source>
</evidence>
<name>A0A1Q3A7R8_ZYGRO</name>
<proteinExistence type="inferred from homology"/>
<dbReference type="CDD" id="cd13292">
    <property type="entry name" value="PH_Osh1p_Osh2p_yeast"/>
    <property type="match status" value="1"/>
</dbReference>
<dbReference type="GO" id="GO:0005635">
    <property type="term" value="C:nuclear envelope"/>
    <property type="evidence" value="ECO:0007669"/>
    <property type="project" value="TreeGrafter"/>
</dbReference>
<evidence type="ECO:0000256" key="7">
    <source>
        <dbReference type="ARBA" id="ARBA00023121"/>
    </source>
</evidence>
<dbReference type="FunFam" id="2.40.160.120:FF:000001">
    <property type="entry name" value="Oxysterol-binding protein"/>
    <property type="match status" value="1"/>
</dbReference>
<evidence type="ECO:0000313" key="11">
    <source>
        <dbReference type="EMBL" id="GAV51663.1"/>
    </source>
</evidence>
<feature type="region of interest" description="Disordered" evidence="9">
    <location>
        <begin position="9"/>
        <end position="38"/>
    </location>
</feature>
<protein>
    <recommendedName>
        <fullName evidence="10">PH domain-containing protein</fullName>
    </recommendedName>
</protein>
<dbReference type="GO" id="GO:0005829">
    <property type="term" value="C:cytosol"/>
    <property type="evidence" value="ECO:0007669"/>
    <property type="project" value="TreeGrafter"/>
</dbReference>
<feature type="compositionally biased region" description="Polar residues" evidence="9">
    <location>
        <begin position="469"/>
        <end position="506"/>
    </location>
</feature>
<feature type="compositionally biased region" description="Acidic residues" evidence="9">
    <location>
        <begin position="642"/>
        <end position="655"/>
    </location>
</feature>
<dbReference type="FunFam" id="1.25.40.20:FF:000308">
    <property type="entry name" value="Oxysterol-binding family protein"/>
    <property type="match status" value="1"/>
</dbReference>
<feature type="repeat" description="ANK" evidence="8">
    <location>
        <begin position="227"/>
        <end position="259"/>
    </location>
</feature>
<evidence type="ECO:0000256" key="9">
    <source>
        <dbReference type="SAM" id="MobiDB-lite"/>
    </source>
</evidence>
<dbReference type="PROSITE" id="PS50297">
    <property type="entry name" value="ANK_REP_REGION"/>
    <property type="match status" value="1"/>
</dbReference>
<evidence type="ECO:0000256" key="1">
    <source>
        <dbReference type="ARBA" id="ARBA00008842"/>
    </source>
</evidence>
<dbReference type="PROSITE" id="PS50088">
    <property type="entry name" value="ANK_REPEAT"/>
    <property type="match status" value="2"/>
</dbReference>
<feature type="compositionally biased region" description="Basic and acidic residues" evidence="9">
    <location>
        <begin position="852"/>
        <end position="874"/>
    </location>
</feature>
<dbReference type="InterPro" id="IPR001849">
    <property type="entry name" value="PH_domain"/>
</dbReference>
<dbReference type="InterPro" id="IPR011993">
    <property type="entry name" value="PH-like_dom_sf"/>
</dbReference>
<reference evidence="11 12" key="1">
    <citation type="submission" date="2016-08" db="EMBL/GenBank/DDBJ databases">
        <title>Draft genome sequence of allopolyploid Zygosaccharomyces rouxii.</title>
        <authorList>
            <person name="Watanabe J."/>
            <person name="Uehara K."/>
            <person name="Mogi Y."/>
            <person name="Tsukioka Y."/>
        </authorList>
    </citation>
    <scope>NUCLEOTIDE SEQUENCE [LARGE SCALE GENOMIC DNA]</scope>
    <source>
        <strain evidence="11 12">NBRC 110957</strain>
    </source>
</reference>
<feature type="compositionally biased region" description="Polar residues" evidence="9">
    <location>
        <begin position="790"/>
        <end position="801"/>
    </location>
</feature>
<dbReference type="InterPro" id="IPR036770">
    <property type="entry name" value="Ankyrin_rpt-contain_sf"/>
</dbReference>
<feature type="repeat" description="ANK" evidence="8">
    <location>
        <begin position="127"/>
        <end position="149"/>
    </location>
</feature>
<dbReference type="FunFam" id="1.25.40.20:FF:000436">
    <property type="entry name" value="Swh1p"/>
    <property type="match status" value="1"/>
</dbReference>
<keyword evidence="2" id="KW-0813">Transport</keyword>
<feature type="compositionally biased region" description="Basic and acidic residues" evidence="9">
    <location>
        <begin position="1115"/>
        <end position="1135"/>
    </location>
</feature>
<dbReference type="Gene3D" id="2.30.29.30">
    <property type="entry name" value="Pleckstrin-homology domain (PH domain)/Phosphotyrosine-binding domain (PTB)"/>
    <property type="match status" value="1"/>
</dbReference>
<feature type="compositionally biased region" description="Acidic residues" evidence="9">
    <location>
        <begin position="839"/>
        <end position="851"/>
    </location>
</feature>
<keyword evidence="7" id="KW-0446">Lipid-binding</keyword>
<feature type="domain" description="PH" evidence="10">
    <location>
        <begin position="311"/>
        <end position="409"/>
    </location>
</feature>
<dbReference type="InterPro" id="IPR000648">
    <property type="entry name" value="Oxysterol-bd"/>
</dbReference>
<feature type="region of interest" description="Disordered" evidence="9">
    <location>
        <begin position="467"/>
        <end position="567"/>
    </location>
</feature>
<evidence type="ECO:0000256" key="6">
    <source>
        <dbReference type="ARBA" id="ARBA00023055"/>
    </source>
</evidence>
<evidence type="ECO:0000313" key="12">
    <source>
        <dbReference type="Proteomes" id="UP000187013"/>
    </source>
</evidence>
<dbReference type="GO" id="GO:0006887">
    <property type="term" value="P:exocytosis"/>
    <property type="evidence" value="ECO:0007669"/>
    <property type="project" value="TreeGrafter"/>
</dbReference>
<feature type="compositionally biased region" description="Gly residues" evidence="9">
    <location>
        <begin position="1078"/>
        <end position="1087"/>
    </location>
</feature>
<feature type="compositionally biased region" description="Polar residues" evidence="9">
    <location>
        <begin position="876"/>
        <end position="888"/>
    </location>
</feature>
<evidence type="ECO:0000256" key="8">
    <source>
        <dbReference type="PROSITE-ProRule" id="PRU00023"/>
    </source>
</evidence>
<dbReference type="Gene3D" id="2.40.160.120">
    <property type="match status" value="1"/>
</dbReference>
<keyword evidence="4" id="KW-0677">Repeat</keyword>
<dbReference type="OrthoDB" id="1854502at2759"/>
<comment type="similarity">
    <text evidence="1">Belongs to the OSBP family.</text>
</comment>
<dbReference type="PROSITE" id="PS50003">
    <property type="entry name" value="PH_DOMAIN"/>
    <property type="match status" value="1"/>
</dbReference>
<dbReference type="InterPro" id="IPR002110">
    <property type="entry name" value="Ankyrin_rpt"/>
</dbReference>
<dbReference type="GO" id="GO:0005886">
    <property type="term" value="C:plasma membrane"/>
    <property type="evidence" value="ECO:0007669"/>
    <property type="project" value="TreeGrafter"/>
</dbReference>
<organism evidence="11 12">
    <name type="scientific">Zygosaccharomyces rouxii</name>
    <dbReference type="NCBI Taxonomy" id="4956"/>
    <lineage>
        <taxon>Eukaryota</taxon>
        <taxon>Fungi</taxon>
        <taxon>Dikarya</taxon>
        <taxon>Ascomycota</taxon>
        <taxon>Saccharomycotina</taxon>
        <taxon>Saccharomycetes</taxon>
        <taxon>Saccharomycetales</taxon>
        <taxon>Saccharomycetaceae</taxon>
        <taxon>Zygosaccharomyces</taxon>
    </lineage>
</organism>
<feature type="region of interest" description="Disordered" evidence="9">
    <location>
        <begin position="839"/>
        <end position="1149"/>
    </location>
</feature>
<sequence length="1566" mass="175628">MDRDSVAIIAPGGQSYSSSNLDPQLDRTRTQSSGNESCEQDVALASKPLLKLKLLDSLRQGNFRQLQALIKSEFLPVGDPNVEEVRNLVLHYAVQVAPTTLIKEIVRAWANQSEDGITIDINYKDENGDTPLHLSAFQSRGDVIEFLMDQPQVNDCVLNNSHLQPVEMCRNLSIAHMMQSKRAMYVAEIAQEFRTAFNNRDFGHLDSILVNPRNAELLDINGMDPETGDTVLHEFVKKRDVIMCRWLLEHGADPFNRDRQGRLPVDLVGKVNENDSATNTKVAIDIELKKLLGKAAKEQSVIDVTNNLHEPPTYKGYLRKWTNFAQGYKLRWFILSGDGKLSYYKDQADTRNACRGSLNMSTCYLHLDSSEKLKFEIIGGSNGAIRWHLKANHPIETNRWVWAIQGAIRFAKDRELLMRSGAVPPSLAMSRGLNAGGRYDSPLYSSQLQYHQGGGKSNQMLEEELAMSDGSTQQGRMPSSSENRNPRVSTASITSSDLRLNNNLTESGKEYVNRMVGSRIDSSSREGRSRANSNLSHHHTNEKSGHNSLVGGVVGQSGNGNINNQKHQLNETQGDAGLPQQQSQQEEKHYYGHQVDANDQTKKQVPLESTKPTSTAGVPAERTGGAFVSAPMGSTGSHAPSNEDEFENFSDEEEDHQDRNSNFDVDDEDVKTPYGPFSQRLLMLQRSMSMELSSLKELLDTGHPSEEAWVMLRKSLGSISSTFEKLYFLTSSRDKKLGSMLTKQREVNNVWIQSVKDLELELIEKSNRLASLDKERRGLKRLLHKKLSEAGSSPDGSQFDSTRSRQVDDSNATLEGIAKFIEATKEEDEESDAEVFFDAEDLVDASDEDDERVVPSDGENKRKPSGEVNERKPFDSMNQTKPRSTESYNPHHRDHSYEKENEKESKSQNRDTNNDGNNTDQKFSINEPPTTAPPPVPSAQESAISQKVPEQVRPESQYSSPDQTRISSPSNHNHNLLRDTERQDASEGTPKNNENIVQEKEDFKRNQVRASGAPSSNELRQLDTKVPDEKLKKEPSSTGSPVEMARDKSGTPQEPQVLRPQGKRPSKHVGSGAAVGVAGAGAAGGAAAGVSKSEQNEPQKKDIGERNGSTQSSMKKPEDSKAEQQGEGASKDELKNLPVVGETDQQKQKSSVILKEGSFYGYEDGVRRRLKIDEDDRPAISLWSVLKSMVGKDMTRMTLPVTFNEPTSLLQRVAEDLEYSELLDTASTFEDSSLRLLYVSVFTASSYASTIKRVAKPFNPLLGETFEYSRPDKGYRFFTEQVSHHPVISATWTESAKWDFWGESNVDTGFNGRSFNIKHLGLWYIKMRPDHGQPEELYTWKKPNNTVIGILVGNPQVDNNGDVEVVNHTTGDRCLINFRARGWRSQGAYEVTGEVFDKNNNKKWILGGHWNDAIYAKMATPKNRSDIMKTQDTSSTGPKFDGSKFLVWKAAPRPYAPFNLTPFAITLNAPQPSLVPWLAPTDTRLRPDQRQMEDGVYDKAGDEKHRLEQKQRAVRKKRAETGEVYRPVWFHKEIHPVTKSEYWQFNGDYWKLRKDHKLKGVCPDIF</sequence>
<evidence type="ECO:0000256" key="3">
    <source>
        <dbReference type="ARBA" id="ARBA00022553"/>
    </source>
</evidence>
<dbReference type="Pfam" id="PF00169">
    <property type="entry name" value="PH"/>
    <property type="match status" value="1"/>
</dbReference>
<dbReference type="EMBL" id="BDGX01000032">
    <property type="protein sequence ID" value="GAV51663.1"/>
    <property type="molecule type" value="Genomic_DNA"/>
</dbReference>
<dbReference type="SMART" id="SM00233">
    <property type="entry name" value="PH"/>
    <property type="match status" value="1"/>
</dbReference>
<feature type="region of interest" description="Disordered" evidence="9">
    <location>
        <begin position="785"/>
        <end position="811"/>
    </location>
</feature>
<keyword evidence="6" id="KW-0445">Lipid transport</keyword>
<dbReference type="GO" id="GO:0030011">
    <property type="term" value="P:maintenance of cell polarity"/>
    <property type="evidence" value="ECO:0007669"/>
    <property type="project" value="TreeGrafter"/>
</dbReference>
<evidence type="ECO:0000256" key="2">
    <source>
        <dbReference type="ARBA" id="ARBA00022448"/>
    </source>
</evidence>
<keyword evidence="3" id="KW-0597">Phosphoprotein</keyword>
<dbReference type="PANTHER" id="PTHR10972">
    <property type="entry name" value="OXYSTEROL-BINDING PROTEIN-RELATED"/>
    <property type="match status" value="1"/>
</dbReference>
<dbReference type="SMART" id="SM00248">
    <property type="entry name" value="ANK"/>
    <property type="match status" value="2"/>
</dbReference>
<feature type="compositionally biased region" description="Basic and acidic residues" evidence="9">
    <location>
        <begin position="976"/>
        <end position="985"/>
    </location>
</feature>
<keyword evidence="5 8" id="KW-0040">ANK repeat</keyword>
<evidence type="ECO:0000256" key="5">
    <source>
        <dbReference type="ARBA" id="ARBA00023043"/>
    </source>
</evidence>
<dbReference type="GO" id="GO:0120009">
    <property type="term" value="P:intermembrane lipid transfer"/>
    <property type="evidence" value="ECO:0007669"/>
    <property type="project" value="UniProtKB-ARBA"/>
</dbReference>
<dbReference type="GO" id="GO:0034727">
    <property type="term" value="P:piecemeal microautophagy of the nucleus"/>
    <property type="evidence" value="ECO:0007669"/>
    <property type="project" value="TreeGrafter"/>
</dbReference>
<gene>
    <name evidence="11" type="ORF">ZYGR_0AF01340</name>
</gene>
<dbReference type="FunFam" id="2.30.29.30:FF:000061">
    <property type="entry name" value="Oxysterol binding protein 1"/>
    <property type="match status" value="1"/>
</dbReference>
<dbReference type="Proteomes" id="UP000187013">
    <property type="component" value="Unassembled WGS sequence"/>
</dbReference>
<feature type="region of interest" description="Disordered" evidence="9">
    <location>
        <begin position="597"/>
        <end position="671"/>
    </location>
</feature>
<dbReference type="GO" id="GO:0032934">
    <property type="term" value="F:sterol binding"/>
    <property type="evidence" value="ECO:0007669"/>
    <property type="project" value="TreeGrafter"/>
</dbReference>
<dbReference type="Pfam" id="PF00023">
    <property type="entry name" value="Ank"/>
    <property type="match status" value="1"/>
</dbReference>
<feature type="compositionally biased region" description="Basic and acidic residues" evidence="9">
    <location>
        <begin position="889"/>
        <end position="913"/>
    </location>
</feature>
<dbReference type="SUPFAM" id="SSF50729">
    <property type="entry name" value="PH domain-like"/>
    <property type="match status" value="1"/>
</dbReference>
<feature type="compositionally biased region" description="Basic and acidic residues" evidence="9">
    <location>
        <begin position="1020"/>
        <end position="1035"/>
    </location>
</feature>
<feature type="compositionally biased region" description="Polar residues" evidence="9">
    <location>
        <begin position="954"/>
        <end position="974"/>
    </location>
</feature>
<dbReference type="SUPFAM" id="SSF48403">
    <property type="entry name" value="Ankyrin repeat"/>
    <property type="match status" value="1"/>
</dbReference>
<dbReference type="PANTHER" id="PTHR10972:SF205">
    <property type="entry name" value="OXYSTEROL-BINDING PROTEIN 1"/>
    <property type="match status" value="1"/>
</dbReference>
<dbReference type="SUPFAM" id="SSF144000">
    <property type="entry name" value="Oxysterol-binding protein-like"/>
    <property type="match status" value="1"/>
</dbReference>